<sequence>MGLFGRSKEPDPKEQVQEWTRKLRKEGYQLDRQIRAIQREEEKVKRSLKEAAKKGDRSVCTVLAKEVVHSRKAISRIYTTKAQINSVSLQMKQQLAQIRVAGAMSQSTEVMQAMQQLVKVPEVAKTMQDMSKEMMKAGILEEMMEDTFEGLEDQDELEEAAQEEVDKVLWEITKGELGRAPDAVGDSLPSAEPAAQESEGEEELEEMQERLQALRS</sequence>
<dbReference type="Gene3D" id="6.10.140.1230">
    <property type="match status" value="1"/>
</dbReference>
<dbReference type="OrthoDB" id="2329734at2759"/>
<dbReference type="AlphaFoldDB" id="A0A6A4X9F6"/>
<keyword evidence="4" id="KW-1185">Reference proteome</keyword>
<feature type="region of interest" description="Disordered" evidence="2">
    <location>
        <begin position="178"/>
        <end position="216"/>
    </location>
</feature>
<evidence type="ECO:0000256" key="1">
    <source>
        <dbReference type="ARBA" id="ARBA00006190"/>
    </source>
</evidence>
<comment type="similarity">
    <text evidence="1">Belongs to the SNF7 family.</text>
</comment>
<organism evidence="3 4">
    <name type="scientific">Amphibalanus amphitrite</name>
    <name type="common">Striped barnacle</name>
    <name type="synonym">Balanus amphitrite</name>
    <dbReference type="NCBI Taxonomy" id="1232801"/>
    <lineage>
        <taxon>Eukaryota</taxon>
        <taxon>Metazoa</taxon>
        <taxon>Ecdysozoa</taxon>
        <taxon>Arthropoda</taxon>
        <taxon>Crustacea</taxon>
        <taxon>Multicrustacea</taxon>
        <taxon>Cirripedia</taxon>
        <taxon>Thoracica</taxon>
        <taxon>Thoracicalcarea</taxon>
        <taxon>Balanomorpha</taxon>
        <taxon>Balanoidea</taxon>
        <taxon>Balanidae</taxon>
        <taxon>Amphibalaninae</taxon>
        <taxon>Amphibalanus</taxon>
    </lineage>
</organism>
<name>A0A6A4X9F6_AMPAM</name>
<dbReference type="EMBL" id="VIIS01000042">
    <property type="protein sequence ID" value="KAF0314159.1"/>
    <property type="molecule type" value="Genomic_DNA"/>
</dbReference>
<gene>
    <name evidence="3" type="primary">chmp3_0</name>
    <name evidence="3" type="ORF">FJT64_015371</name>
</gene>
<proteinExistence type="inferred from homology"/>
<dbReference type="PANTHER" id="PTHR10476">
    <property type="entry name" value="CHARGED MULTIVESICULAR BODY PROTEIN"/>
    <property type="match status" value="1"/>
</dbReference>
<comment type="caution">
    <text evidence="3">The sequence shown here is derived from an EMBL/GenBank/DDBJ whole genome shotgun (WGS) entry which is preliminary data.</text>
</comment>
<accession>A0A6A4X9F6</accession>
<evidence type="ECO:0000313" key="4">
    <source>
        <dbReference type="Proteomes" id="UP000440578"/>
    </source>
</evidence>
<protein>
    <submittedName>
        <fullName evidence="3">Charged multivesicular body protein 3</fullName>
    </submittedName>
</protein>
<dbReference type="GO" id="GO:0007034">
    <property type="term" value="P:vacuolar transport"/>
    <property type="evidence" value="ECO:0007669"/>
    <property type="project" value="InterPro"/>
</dbReference>
<feature type="compositionally biased region" description="Low complexity" evidence="2">
    <location>
        <begin position="187"/>
        <end position="197"/>
    </location>
</feature>
<evidence type="ECO:0000313" key="3">
    <source>
        <dbReference type="EMBL" id="KAF0314159.1"/>
    </source>
</evidence>
<dbReference type="InterPro" id="IPR005024">
    <property type="entry name" value="Snf7_fam"/>
</dbReference>
<evidence type="ECO:0000256" key="2">
    <source>
        <dbReference type="SAM" id="MobiDB-lite"/>
    </source>
</evidence>
<dbReference type="Pfam" id="PF03357">
    <property type="entry name" value="Snf7"/>
    <property type="match status" value="1"/>
</dbReference>
<reference evidence="3 4" key="1">
    <citation type="submission" date="2019-07" db="EMBL/GenBank/DDBJ databases">
        <title>Draft genome assembly of a fouling barnacle, Amphibalanus amphitrite (Darwin, 1854): The first reference genome for Thecostraca.</title>
        <authorList>
            <person name="Kim W."/>
        </authorList>
    </citation>
    <scope>NUCLEOTIDE SEQUENCE [LARGE SCALE GENOMIC DNA]</scope>
    <source>
        <strain evidence="3">SNU_AA5</strain>
        <tissue evidence="3">Soma without cirri and trophi</tissue>
    </source>
</reference>
<dbReference type="Proteomes" id="UP000440578">
    <property type="component" value="Unassembled WGS sequence"/>
</dbReference>